<protein>
    <submittedName>
        <fullName evidence="3">Uncharacterized protein</fullName>
    </submittedName>
</protein>
<reference evidence="3" key="1">
    <citation type="submission" date="2025-08" db="UniProtKB">
        <authorList>
            <consortium name="RefSeq"/>
        </authorList>
    </citation>
    <scope>IDENTIFICATION</scope>
</reference>
<evidence type="ECO:0000256" key="1">
    <source>
        <dbReference type="SAM" id="MobiDB-lite"/>
    </source>
</evidence>
<feature type="region of interest" description="Disordered" evidence="1">
    <location>
        <begin position="61"/>
        <end position="100"/>
    </location>
</feature>
<keyword evidence="2" id="KW-1185">Reference proteome</keyword>
<dbReference type="RefSeq" id="WP_156924357.1">
    <property type="nucleotide sequence ID" value="NZ_AXWS01000008.1"/>
</dbReference>
<accession>A0A8B6XCK4</accession>
<organism evidence="2 3">
    <name type="scientific">Derxia gummosa DSM 723</name>
    <dbReference type="NCBI Taxonomy" id="1121388"/>
    <lineage>
        <taxon>Bacteria</taxon>
        <taxon>Pseudomonadati</taxon>
        <taxon>Pseudomonadota</taxon>
        <taxon>Betaproteobacteria</taxon>
        <taxon>Burkholderiales</taxon>
        <taxon>Alcaligenaceae</taxon>
        <taxon>Derxia</taxon>
    </lineage>
</organism>
<dbReference type="AlphaFoldDB" id="A0A8B6XCK4"/>
<proteinExistence type="predicted"/>
<name>A0A8B6XCK4_9BURK</name>
<evidence type="ECO:0000313" key="2">
    <source>
        <dbReference type="Proteomes" id="UP000675920"/>
    </source>
</evidence>
<sequence length="100" mass="10673">MTTTHLLSPADRVLFGDRPRQMADGSAAFQRALEGGYFLNCSPGDRTLIITFLPLGQVKPETVTSSDAGASTSTDPPRSTRRRAARWPPSSQQVAAAARG</sequence>
<evidence type="ECO:0000313" key="3">
    <source>
        <dbReference type="RefSeq" id="WP_156924357.1"/>
    </source>
</evidence>
<dbReference type="Proteomes" id="UP000675920">
    <property type="component" value="Unplaced"/>
</dbReference>
<feature type="compositionally biased region" description="Low complexity" evidence="1">
    <location>
        <begin position="62"/>
        <end position="77"/>
    </location>
</feature>